<evidence type="ECO:0000256" key="1">
    <source>
        <dbReference type="ARBA" id="ARBA00004167"/>
    </source>
</evidence>
<evidence type="ECO:0000256" key="2">
    <source>
        <dbReference type="ARBA" id="ARBA00022692"/>
    </source>
</evidence>
<accession>A0ABY1JDB1</accession>
<dbReference type="EMBL" id="FSQZ01000001">
    <property type="protein sequence ID" value="SIN68157.1"/>
    <property type="molecule type" value="Genomic_DNA"/>
</dbReference>
<evidence type="ECO:0000259" key="6">
    <source>
        <dbReference type="Pfam" id="PF04357"/>
    </source>
</evidence>
<dbReference type="Proteomes" id="UP000185093">
    <property type="component" value="Unassembled WGS sequence"/>
</dbReference>
<feature type="domain" description="Translocation and assembly module TamB C-terminal" evidence="6">
    <location>
        <begin position="646"/>
        <end position="734"/>
    </location>
</feature>
<proteinExistence type="predicted"/>
<dbReference type="RefSeq" id="WP_074199555.1">
    <property type="nucleotide sequence ID" value="NZ_FSQZ01000001.1"/>
</dbReference>
<dbReference type="PANTHER" id="PTHR30441">
    <property type="entry name" value="DUF748 DOMAIN-CONTAINING PROTEIN"/>
    <property type="match status" value="1"/>
</dbReference>
<keyword evidence="8" id="KW-1185">Reference proteome</keyword>
<evidence type="ECO:0000256" key="3">
    <source>
        <dbReference type="ARBA" id="ARBA00022989"/>
    </source>
</evidence>
<name>A0ABY1JDB1_9BACT</name>
<keyword evidence="2" id="KW-0812">Transmembrane</keyword>
<keyword evidence="4" id="KW-0472">Membrane</keyword>
<dbReference type="InterPro" id="IPR007452">
    <property type="entry name" value="TamB_C"/>
</dbReference>
<evidence type="ECO:0000313" key="8">
    <source>
        <dbReference type="Proteomes" id="UP000185093"/>
    </source>
</evidence>
<evidence type="ECO:0000313" key="7">
    <source>
        <dbReference type="EMBL" id="SIN68157.1"/>
    </source>
</evidence>
<dbReference type="PANTHER" id="PTHR30441:SF8">
    <property type="entry name" value="DUF748 DOMAIN-CONTAINING PROTEIN"/>
    <property type="match status" value="1"/>
</dbReference>
<comment type="caution">
    <text evidence="7">The sequence shown here is derived from an EMBL/GenBank/DDBJ whole genome shotgun (WGS) entry which is preliminary data.</text>
</comment>
<gene>
    <name evidence="7" type="ORF">SAMN05444368_1138</name>
</gene>
<dbReference type="Pfam" id="PF04357">
    <property type="entry name" value="TamB"/>
    <property type="match status" value="1"/>
</dbReference>
<keyword evidence="3" id="KW-1133">Transmembrane helix</keyword>
<protein>
    <submittedName>
        <fullName evidence="7">Translocation and assembly module TamB</fullName>
    </submittedName>
</protein>
<feature type="compositionally biased region" description="Polar residues" evidence="5">
    <location>
        <begin position="1069"/>
        <end position="1079"/>
    </location>
</feature>
<evidence type="ECO:0000256" key="5">
    <source>
        <dbReference type="SAM" id="MobiDB-lite"/>
    </source>
</evidence>
<reference evidence="7 8" key="1">
    <citation type="submission" date="2016-11" db="EMBL/GenBank/DDBJ databases">
        <authorList>
            <person name="Varghese N."/>
            <person name="Submissions S."/>
        </authorList>
    </citation>
    <scope>NUCLEOTIDE SEQUENCE [LARGE SCALE GENOMIC DNA]</scope>
    <source>
        <strain evidence="7 8">DSM 20664</strain>
    </source>
</reference>
<organism evidence="7 8">
    <name type="scientific">Acetomicrobium flavidum</name>
    <dbReference type="NCBI Taxonomy" id="49896"/>
    <lineage>
        <taxon>Bacteria</taxon>
        <taxon>Thermotogati</taxon>
        <taxon>Synergistota</taxon>
        <taxon>Synergistia</taxon>
        <taxon>Synergistales</taxon>
        <taxon>Acetomicrobiaceae</taxon>
        <taxon>Acetomicrobium</taxon>
    </lineage>
</organism>
<sequence length="1105" mass="115840">MKTRNKYLLIALAAVIAIVALAVAGVNMGTGIVKEMAPKAAKDALGIDLTLKAVSGNPIKGYSLKGIVLSKGSEEILSIDQVGARPSLTSLIKGKVYLASLTLNGAHFDFDKTLKLAKSFKPSGAGEGLPLGSIFIKSSEIKGPFGTIDLKDVEITPHLNVIKAKLDASYNGLSAKGNAALSIIDGVKIEELNLKIAEGEISLSGPVGPELGVEGTIKNLDIERIKDIWAPLKDQKLAGKLGGHIKLTGKIPDIRGTGDITFNDGMLVGIPVKRASANWKYEGESISFSDISADVLNGTVSGGLAMSLRNLPPHLNLNLQAKGIDLDTIAKSYPQVSGMLSGTLDSVATNLSGMPMTLSGSASLIASNLTVKGQPLKDVKATLQIKEGKRININASSRWNDAPIKAVGYVDLPGGPSVDLTLSWQRASIERIKALLPALKQLPIKGYPSGEIAVRGSLKDMSLLAISGKVWSDSLTVAKEEIKSPVANFRFKGNELNIDAFSASWRKASIKGKGVISGLPKAATLNVEGNVHGLNVSDLDQFVPQLSQYNISGVISSQWTLKGPLNSPELSLDFNSDRLSLSGITVKGITGSTSLKPLAKPIAGISASIRASSLGTPSFALLQDLSVSIDASADKINIGQAKGNLLGGELQASGQVTMPAGKSPQITLTATANKIKLSHVKDLGFAFPLEGMTDVKANITGSIPDLLISAEASSPELTIAGFVLSNVAATVEGSQKALQIKSLTAKAGGGSLTASGSVNYDKAVNLKLDLTGNGLDLKELSKKIDEKDKYKINGTMDITASVTYDEKGLKGHGEAKSPQAGIYGLKATDIKVPFSLADNKLTCQNISASFYEGSVAGVGSISLASTKWDASATVTGTNLDLLLHDLFPLEGHITGKAKIQFKGNGLLGKHLDGSGSFSVSEGHVSDFKIVKTIAKAYGKSTIDYRSIEGRYTLNSLALTLLPGTQAYAPKGDPMYTYFGADGTVKYDGKLNLSCYGNLNVQAINAIVGGIKGGVLAAESLESALEGFLSGLLQAGQKSDYRDVAFKLTGTIKSPKISNFNVSRPEGETESSQDITSIQGETPGETKQESPEDVIKKTILEKIFNQ</sequence>
<evidence type="ECO:0000256" key="4">
    <source>
        <dbReference type="ARBA" id="ARBA00023136"/>
    </source>
</evidence>
<comment type="subcellular location">
    <subcellularLocation>
        <location evidence="1">Membrane</location>
        <topology evidence="1">Single-pass membrane protein</topology>
    </subcellularLocation>
</comment>
<feature type="region of interest" description="Disordered" evidence="5">
    <location>
        <begin position="1058"/>
        <end position="1091"/>
    </location>
</feature>
<dbReference type="InterPro" id="IPR052894">
    <property type="entry name" value="AsmA-related"/>
</dbReference>